<evidence type="ECO:0000313" key="1">
    <source>
        <dbReference type="EMBL" id="MCD9880836.1"/>
    </source>
</evidence>
<organism evidence="1 2">
    <name type="scientific">Streptomyces guryensis</name>
    <dbReference type="NCBI Taxonomy" id="2886947"/>
    <lineage>
        <taxon>Bacteria</taxon>
        <taxon>Bacillati</taxon>
        <taxon>Actinomycetota</taxon>
        <taxon>Actinomycetes</taxon>
        <taxon>Kitasatosporales</taxon>
        <taxon>Streptomycetaceae</taxon>
        <taxon>Streptomyces</taxon>
    </lineage>
</organism>
<gene>
    <name evidence="1" type="ORF">LJ657_46335</name>
</gene>
<dbReference type="RefSeq" id="WP_232655755.1">
    <property type="nucleotide sequence ID" value="NZ_JAJSBI010000048.1"/>
</dbReference>
<evidence type="ECO:0000313" key="2">
    <source>
        <dbReference type="Proteomes" id="UP001108029"/>
    </source>
</evidence>
<dbReference type="Gene3D" id="1.10.357.10">
    <property type="entry name" value="Tetracycline Repressor, domain 2"/>
    <property type="match status" value="1"/>
</dbReference>
<proteinExistence type="predicted"/>
<name>A0A9Q3W0U6_9ACTN</name>
<dbReference type="EMBL" id="JAJSBI010000048">
    <property type="protein sequence ID" value="MCD9880836.1"/>
    <property type="molecule type" value="Genomic_DNA"/>
</dbReference>
<protein>
    <submittedName>
        <fullName evidence="1">TetR/AcrR family transcriptional regulator</fullName>
    </submittedName>
</protein>
<dbReference type="Proteomes" id="UP001108029">
    <property type="component" value="Unassembled WGS sequence"/>
</dbReference>
<comment type="caution">
    <text evidence="1">The sequence shown here is derived from an EMBL/GenBank/DDBJ whole genome shotgun (WGS) entry which is preliminary data.</text>
</comment>
<accession>A0A9Q3W0U6</accession>
<sequence>MQMFGSKRELFLEVVHAAFDRIETTFENADHTLPALGAAYGRLLQNERTVGLVVLHGYAAAADETVREAVRRRHLGLQRLVARLTGGDALQVRTFFATGLIVTVSTLLDLTEQRADAAWSAWILDLAAPPGEDAER</sequence>
<reference evidence="1" key="1">
    <citation type="submission" date="2021-12" db="EMBL/GenBank/DDBJ databases">
        <authorList>
            <person name="Lee J.-H."/>
            <person name="Kim S.-B."/>
        </authorList>
    </citation>
    <scope>NUCLEOTIDE SEQUENCE</scope>
    <source>
        <strain evidence="1">NR30</strain>
    </source>
</reference>
<dbReference type="AlphaFoldDB" id="A0A9Q3W0U6"/>
<keyword evidence="2" id="KW-1185">Reference proteome</keyword>